<evidence type="ECO:0000313" key="4">
    <source>
        <dbReference type="RefSeq" id="XP_022331904.1"/>
    </source>
</evidence>
<dbReference type="InterPro" id="IPR047153">
    <property type="entry name" value="TRIM45/56/19-like"/>
</dbReference>
<dbReference type="Proteomes" id="UP000694844">
    <property type="component" value="Chromosome 4"/>
</dbReference>
<dbReference type="KEGG" id="cvn:111129726"/>
<dbReference type="PROSITE" id="PS50119">
    <property type="entry name" value="ZF_BBOX"/>
    <property type="match status" value="1"/>
</dbReference>
<keyword evidence="1" id="KW-0479">Metal-binding</keyword>
<gene>
    <name evidence="4" type="primary">LOC111129726</name>
</gene>
<accession>A0A8B8DWL8</accession>
<dbReference type="PANTHER" id="PTHR25462">
    <property type="entry name" value="BONUS, ISOFORM C-RELATED"/>
    <property type="match status" value="1"/>
</dbReference>
<evidence type="ECO:0000259" key="2">
    <source>
        <dbReference type="PROSITE" id="PS50119"/>
    </source>
</evidence>
<sequence>MAHVKRISQDTKTEEEMKCDLHKQMVLNCFCRSCDVLVCMDCVLKLHKSHDWCKVSDIVGAKKYELIACLRQIQRDQLRLLSSNISDTKRASNDISDQLARIDAQGDKMIAYVRNIQERMKQACKDKVKLSKIAIGKAESDKIYLESVYQICTEKSKTGSDAEIILANRNLKMALDEYLPNNFRKQLVSWSFEQGNIDKELMEEMFGRFVPKECVSVKVRPKQTVDVKTPRSAHSARTQAPEADPEINFEVLATFKHGVFDIQSICPIAEKAWIHQREGHTNALVDKDGVVIKKLNSASL</sequence>
<dbReference type="GO" id="GO:0008270">
    <property type="term" value="F:zinc ion binding"/>
    <property type="evidence" value="ECO:0007669"/>
    <property type="project" value="UniProtKB-KW"/>
</dbReference>
<proteinExistence type="predicted"/>
<reference evidence="4" key="1">
    <citation type="submission" date="2025-08" db="UniProtKB">
        <authorList>
            <consortium name="RefSeq"/>
        </authorList>
    </citation>
    <scope>IDENTIFICATION</scope>
    <source>
        <tissue evidence="4">Whole sample</tissue>
    </source>
</reference>
<dbReference type="Gene3D" id="3.30.160.60">
    <property type="entry name" value="Classic Zinc Finger"/>
    <property type="match status" value="1"/>
</dbReference>
<dbReference type="GeneID" id="111129726"/>
<dbReference type="OrthoDB" id="6048950at2759"/>
<name>A0A8B8DWL8_CRAVI</name>
<organism evidence="3 4">
    <name type="scientific">Crassostrea virginica</name>
    <name type="common">Eastern oyster</name>
    <dbReference type="NCBI Taxonomy" id="6565"/>
    <lineage>
        <taxon>Eukaryota</taxon>
        <taxon>Metazoa</taxon>
        <taxon>Spiralia</taxon>
        <taxon>Lophotrochozoa</taxon>
        <taxon>Mollusca</taxon>
        <taxon>Bivalvia</taxon>
        <taxon>Autobranchia</taxon>
        <taxon>Pteriomorphia</taxon>
        <taxon>Ostreida</taxon>
        <taxon>Ostreoidea</taxon>
        <taxon>Ostreidae</taxon>
        <taxon>Crassostrea</taxon>
    </lineage>
</organism>
<evidence type="ECO:0000256" key="1">
    <source>
        <dbReference type="PROSITE-ProRule" id="PRU00024"/>
    </source>
</evidence>
<dbReference type="InterPro" id="IPR000315">
    <property type="entry name" value="Znf_B-box"/>
</dbReference>
<dbReference type="RefSeq" id="XP_022331904.1">
    <property type="nucleotide sequence ID" value="XM_022476196.1"/>
</dbReference>
<dbReference type="Pfam" id="PF00643">
    <property type="entry name" value="zf-B_box"/>
    <property type="match status" value="1"/>
</dbReference>
<keyword evidence="3" id="KW-1185">Reference proteome</keyword>
<keyword evidence="1" id="KW-0862">Zinc</keyword>
<dbReference type="AlphaFoldDB" id="A0A8B8DWL8"/>
<feature type="domain" description="B box-type" evidence="2">
    <location>
        <begin position="14"/>
        <end position="55"/>
    </location>
</feature>
<protein>
    <submittedName>
        <fullName evidence="4">Uncharacterized protein LOC111129726</fullName>
    </submittedName>
</protein>
<dbReference type="SUPFAM" id="SSF57845">
    <property type="entry name" value="B-box zinc-binding domain"/>
    <property type="match status" value="1"/>
</dbReference>
<keyword evidence="1" id="KW-0863">Zinc-finger</keyword>
<evidence type="ECO:0000313" key="3">
    <source>
        <dbReference type="Proteomes" id="UP000694844"/>
    </source>
</evidence>
<dbReference type="PANTHER" id="PTHR25462:SF296">
    <property type="entry name" value="MEIOTIC P26, ISOFORM F"/>
    <property type="match status" value="1"/>
</dbReference>